<dbReference type="OMA" id="QCQGLAP"/>
<dbReference type="OrthoDB" id="195679at2759"/>
<dbReference type="GO" id="GO:0070382">
    <property type="term" value="C:exocytic vesicle"/>
    <property type="evidence" value="ECO:0007669"/>
    <property type="project" value="TreeGrafter"/>
</dbReference>
<organism evidence="7 8">
    <name type="scientific">Gadus morhua</name>
    <name type="common">Atlantic cod</name>
    <dbReference type="NCBI Taxonomy" id="8049"/>
    <lineage>
        <taxon>Eukaryota</taxon>
        <taxon>Metazoa</taxon>
        <taxon>Chordata</taxon>
        <taxon>Craniata</taxon>
        <taxon>Vertebrata</taxon>
        <taxon>Euteleostomi</taxon>
        <taxon>Actinopterygii</taxon>
        <taxon>Neopterygii</taxon>
        <taxon>Teleostei</taxon>
        <taxon>Neoteleostei</taxon>
        <taxon>Acanthomorphata</taxon>
        <taxon>Zeiogadaria</taxon>
        <taxon>Gadariae</taxon>
        <taxon>Gadiformes</taxon>
        <taxon>Gadoidei</taxon>
        <taxon>Gadidae</taxon>
        <taxon>Gadus</taxon>
    </lineage>
</organism>
<dbReference type="Gene3D" id="2.60.40.150">
    <property type="entry name" value="C2 domain"/>
    <property type="match status" value="2"/>
</dbReference>
<evidence type="ECO:0000256" key="3">
    <source>
        <dbReference type="ARBA" id="ARBA00023136"/>
    </source>
</evidence>
<reference evidence="7" key="2">
    <citation type="submission" date="2025-09" db="UniProtKB">
        <authorList>
            <consortium name="Ensembl"/>
        </authorList>
    </citation>
    <scope>IDENTIFICATION</scope>
</reference>
<gene>
    <name evidence="7" type="primary">sytl1</name>
</gene>
<dbReference type="PANTHER" id="PTHR45716">
    <property type="entry name" value="BITESIZE, ISOFORM I"/>
    <property type="match status" value="1"/>
</dbReference>
<dbReference type="InterPro" id="IPR035892">
    <property type="entry name" value="C2_domain_sf"/>
</dbReference>
<keyword evidence="3" id="KW-0472">Membrane</keyword>
<feature type="compositionally biased region" description="Basic and acidic residues" evidence="4">
    <location>
        <begin position="170"/>
        <end position="183"/>
    </location>
</feature>
<evidence type="ECO:0000256" key="1">
    <source>
        <dbReference type="ARBA" id="ARBA00004370"/>
    </source>
</evidence>
<keyword evidence="2" id="KW-0677">Repeat</keyword>
<dbReference type="Gene3D" id="6.10.250.3000">
    <property type="match status" value="1"/>
</dbReference>
<dbReference type="GO" id="GO:0006886">
    <property type="term" value="P:intracellular protein transport"/>
    <property type="evidence" value="ECO:0007669"/>
    <property type="project" value="InterPro"/>
</dbReference>
<evidence type="ECO:0000313" key="8">
    <source>
        <dbReference type="Proteomes" id="UP000694546"/>
    </source>
</evidence>
<sequence length="587" mass="65465">MERDREDSLDLGHLTEHEQEAILQVLLRDSELRRRDEGRVRSLQETEVNPVRLRTLSGSWFSEERSKRHRSAKPGADLVHSSIRRRKSKGRELPLADLFDGLGKEPPPGALCSLTPGVEQRLGEDQEEQRDDQHQERITPAPAPRTKARQTQNVQSKDEPSLSTEFENTTDDRLHSPEVKGSDDVSLSSGSEHRSNSHSPTAEEVKEKDGVSLSSESEHRSHSHVATTEEDSEGHNGDTDSLSSGHTDPVSATLRTTGSVSSLYSSYTIGGSMMSLFSSGEFGSVEVRGRLQFSLVYHTQREELLVSVCRCEDLATARKNRSDPYVKAYLLPDKSSHSKKKTKVKKNTQSPVYDQTLKYKVPVGELRGRTLNLSVWHAEALGRNIFLGEVEVLLASWDWACSQPQWHPLQPRVQLSPDDISSRGIIVFSVKFIPQGSEGGGLPLTGELHIWLREAQGLLSIKGGAVDSFVKSYILPDAGRQSGQKTRTVKHSISPAYNHTMVYDGFHTSDLREACAELTVWQRDGLKTRPLGGVRLSPGTGQSYGEDVVWMDSTKEERAVWDAMMENPHKWIDASLPIRTNILLQNN</sequence>
<dbReference type="GeneID" id="115536373"/>
<accession>A0A8C5BB25</accession>
<proteinExistence type="predicted"/>
<dbReference type="InterPro" id="IPR000008">
    <property type="entry name" value="C2_dom"/>
</dbReference>
<feature type="compositionally biased region" description="Polar residues" evidence="4">
    <location>
        <begin position="149"/>
        <end position="167"/>
    </location>
</feature>
<dbReference type="GO" id="GO:0006887">
    <property type="term" value="P:exocytosis"/>
    <property type="evidence" value="ECO:0007669"/>
    <property type="project" value="UniProtKB-KW"/>
</dbReference>
<dbReference type="PROSITE" id="PS50916">
    <property type="entry name" value="RABBD"/>
    <property type="match status" value="1"/>
</dbReference>
<reference evidence="7" key="1">
    <citation type="submission" date="2025-08" db="UniProtKB">
        <authorList>
            <consortium name="Ensembl"/>
        </authorList>
    </citation>
    <scope>IDENTIFICATION</scope>
</reference>
<dbReference type="SUPFAM" id="SSF49562">
    <property type="entry name" value="C2 domain (Calcium/lipid-binding domain, CaLB)"/>
    <property type="match status" value="2"/>
</dbReference>
<dbReference type="InterPro" id="IPR043567">
    <property type="entry name" value="SYTL1-5_C2B"/>
</dbReference>
<dbReference type="SMART" id="SM00239">
    <property type="entry name" value="C2"/>
    <property type="match status" value="2"/>
</dbReference>
<evidence type="ECO:0000256" key="4">
    <source>
        <dbReference type="SAM" id="MobiDB-lite"/>
    </source>
</evidence>
<dbReference type="GO" id="GO:0005886">
    <property type="term" value="C:plasma membrane"/>
    <property type="evidence" value="ECO:0007669"/>
    <property type="project" value="UniProtKB-SubCell"/>
</dbReference>
<evidence type="ECO:0008006" key="9">
    <source>
        <dbReference type="Google" id="ProtNLM"/>
    </source>
</evidence>
<comment type="subcellular location">
    <subcellularLocation>
        <location evidence="1">Membrane</location>
    </subcellularLocation>
</comment>
<keyword evidence="8" id="KW-1185">Reference proteome</keyword>
<dbReference type="Pfam" id="PF00168">
    <property type="entry name" value="C2"/>
    <property type="match status" value="2"/>
</dbReference>
<feature type="region of interest" description="Disordered" evidence="4">
    <location>
        <begin position="62"/>
        <end position="85"/>
    </location>
</feature>
<name>A0A8C5BB25_GADMO</name>
<evidence type="ECO:0000259" key="5">
    <source>
        <dbReference type="PROSITE" id="PS50004"/>
    </source>
</evidence>
<evidence type="ECO:0000313" key="7">
    <source>
        <dbReference type="Ensembl" id="ENSGMOP00000044759.1"/>
    </source>
</evidence>
<dbReference type="PROSITE" id="PS50004">
    <property type="entry name" value="C2"/>
    <property type="match status" value="2"/>
</dbReference>
<dbReference type="Proteomes" id="UP000694546">
    <property type="component" value="Chromosome 22"/>
</dbReference>
<dbReference type="InterPro" id="IPR010911">
    <property type="entry name" value="Rab_BD"/>
</dbReference>
<feature type="compositionally biased region" description="Basic and acidic residues" evidence="4">
    <location>
        <begin position="191"/>
        <end position="220"/>
    </location>
</feature>
<evidence type="ECO:0000256" key="2">
    <source>
        <dbReference type="ARBA" id="ARBA00022737"/>
    </source>
</evidence>
<dbReference type="GeneTree" id="ENSGT00940000160932"/>
<dbReference type="GO" id="GO:0031267">
    <property type="term" value="F:small GTPase binding"/>
    <property type="evidence" value="ECO:0007669"/>
    <property type="project" value="InterPro"/>
</dbReference>
<feature type="domain" description="C2" evidence="5">
    <location>
        <begin position="287"/>
        <end position="407"/>
    </location>
</feature>
<evidence type="ECO:0000259" key="6">
    <source>
        <dbReference type="PROSITE" id="PS50916"/>
    </source>
</evidence>
<feature type="domain" description="RabBD" evidence="6">
    <location>
        <begin position="8"/>
        <end position="64"/>
    </location>
</feature>
<dbReference type="CDD" id="cd04020">
    <property type="entry name" value="C2B_SLP_1-2-3-4"/>
    <property type="match status" value="1"/>
</dbReference>
<dbReference type="Ensembl" id="ENSGMOT00000028643.1">
    <property type="protein sequence ID" value="ENSGMOP00000044759.1"/>
    <property type="gene ID" value="ENSGMOG00000006844.2"/>
</dbReference>
<dbReference type="AlphaFoldDB" id="A0A8C5BB25"/>
<feature type="domain" description="C2" evidence="5">
    <location>
        <begin position="422"/>
        <end position="551"/>
    </location>
</feature>
<protein>
    <recommendedName>
        <fullName evidence="9">Synaptotagmin-like protein 1</fullName>
    </recommendedName>
</protein>
<feature type="region of interest" description="Disordered" evidence="4">
    <location>
        <begin position="121"/>
        <end position="253"/>
    </location>
</feature>
<dbReference type="RefSeq" id="XP_030204050.1">
    <property type="nucleotide sequence ID" value="XM_030348190.1"/>
</dbReference>
<dbReference type="GO" id="GO:0042043">
    <property type="term" value="F:neurexin family protein binding"/>
    <property type="evidence" value="ECO:0007669"/>
    <property type="project" value="TreeGrafter"/>
</dbReference>
<dbReference type="PANTHER" id="PTHR45716:SF3">
    <property type="entry name" value="SYNAPTOTAGMIN-LIKE PROTEIN 1"/>
    <property type="match status" value="1"/>
</dbReference>